<sequence>MKIICAVIIACAISFGGPALAAQNEKINKLKAQILNVQNAGKLGVRDLTLCRKILGYGSYIPYSGNVIQKGKRAFLYFEPGNIFTSVSKGIYSLSFSEGAVITDSKGKIVFRNPKMVEFSYSSTKPLFDLFIRNHFSLNAPGEYIFKIVLYDELRGEKAKAEYAFTIK</sequence>
<reference evidence="1" key="1">
    <citation type="submission" date="2018-06" db="EMBL/GenBank/DDBJ databases">
        <authorList>
            <person name="Zhirakovskaya E."/>
        </authorList>
    </citation>
    <scope>NUCLEOTIDE SEQUENCE</scope>
</reference>
<name>A0A3B1CPE5_9ZZZZ</name>
<gene>
    <name evidence="1" type="ORF">MNBD_NITROSPINAE04-2676</name>
</gene>
<proteinExistence type="predicted"/>
<dbReference type="AlphaFoldDB" id="A0A3B1CPE5"/>
<accession>A0A3B1CPE5</accession>
<protein>
    <submittedName>
        <fullName evidence="1">Uncharacterized protein</fullName>
    </submittedName>
</protein>
<organism evidence="1">
    <name type="scientific">hydrothermal vent metagenome</name>
    <dbReference type="NCBI Taxonomy" id="652676"/>
    <lineage>
        <taxon>unclassified sequences</taxon>
        <taxon>metagenomes</taxon>
        <taxon>ecological metagenomes</taxon>
    </lineage>
</organism>
<dbReference type="EMBL" id="UOGA01000314">
    <property type="protein sequence ID" value="VAX25804.1"/>
    <property type="molecule type" value="Genomic_DNA"/>
</dbReference>
<evidence type="ECO:0000313" key="1">
    <source>
        <dbReference type="EMBL" id="VAX25804.1"/>
    </source>
</evidence>